<evidence type="ECO:0000256" key="2">
    <source>
        <dbReference type="RuleBase" id="RU364082"/>
    </source>
</evidence>
<dbReference type="eggNOG" id="COG1091">
    <property type="taxonomic scope" value="Bacteria"/>
</dbReference>
<dbReference type="InterPro" id="IPR036291">
    <property type="entry name" value="NAD(P)-bd_dom_sf"/>
</dbReference>
<organism evidence="4 5">
    <name type="scientific">Oenococcus kitaharae DSM 17330</name>
    <dbReference type="NCBI Taxonomy" id="1045004"/>
    <lineage>
        <taxon>Bacteria</taxon>
        <taxon>Bacillati</taxon>
        <taxon>Bacillota</taxon>
        <taxon>Bacilli</taxon>
        <taxon>Lactobacillales</taxon>
        <taxon>Lactobacillaceae</taxon>
        <taxon>Oenococcus</taxon>
    </lineage>
</organism>
<dbReference type="Gene3D" id="3.90.25.10">
    <property type="entry name" value="UDP-galactose 4-epimerase, domain 1"/>
    <property type="match status" value="1"/>
</dbReference>
<proteinExistence type="inferred from homology"/>
<dbReference type="GO" id="GO:0019305">
    <property type="term" value="P:dTDP-rhamnose biosynthetic process"/>
    <property type="evidence" value="ECO:0007669"/>
    <property type="project" value="UniProtKB-UniPathway"/>
</dbReference>
<dbReference type="UniPathway" id="UPA00124"/>
<evidence type="ECO:0000256" key="1">
    <source>
        <dbReference type="ARBA" id="ARBA00010944"/>
    </source>
</evidence>
<dbReference type="Pfam" id="PF04321">
    <property type="entry name" value="RmlD_sub_bind"/>
    <property type="match status" value="1"/>
</dbReference>
<dbReference type="STRING" id="336988.NT96_06595"/>
<comment type="caution">
    <text evidence="4">The sequence shown here is derived from an EMBL/GenBank/DDBJ whole genome shotgun (WGS) entry which is preliminary data.</text>
</comment>
<comment type="similarity">
    <text evidence="1 2">Belongs to the dTDP-4-dehydrorhamnose reductase family.</text>
</comment>
<dbReference type="Gene3D" id="3.40.50.720">
    <property type="entry name" value="NAD(P)-binding Rossmann-like Domain"/>
    <property type="match status" value="1"/>
</dbReference>
<dbReference type="InterPro" id="IPR029903">
    <property type="entry name" value="RmlD-like-bd"/>
</dbReference>
<comment type="pathway">
    <text evidence="2">Carbohydrate biosynthesis; dTDP-L-rhamnose biosynthesis.</text>
</comment>
<dbReference type="PANTHER" id="PTHR10491">
    <property type="entry name" value="DTDP-4-DEHYDRORHAMNOSE REDUCTASE"/>
    <property type="match status" value="1"/>
</dbReference>
<dbReference type="EC" id="1.1.1.133" evidence="2"/>
<dbReference type="GO" id="GO:0005829">
    <property type="term" value="C:cytosol"/>
    <property type="evidence" value="ECO:0007669"/>
    <property type="project" value="TreeGrafter"/>
</dbReference>
<comment type="function">
    <text evidence="2">Catalyzes the reduction of dTDP-6-deoxy-L-lyxo-4-hexulose to yield dTDP-L-rhamnose.</text>
</comment>
<dbReference type="Proteomes" id="UP000004959">
    <property type="component" value="Chromosome"/>
</dbReference>
<keyword evidence="5" id="KW-1185">Reference proteome</keyword>
<dbReference type="AlphaFoldDB" id="G9WGT8"/>
<dbReference type="InterPro" id="IPR005913">
    <property type="entry name" value="dTDP_dehydrorham_reduct"/>
</dbReference>
<keyword evidence="2" id="KW-0521">NADP</keyword>
<dbReference type="NCBIfam" id="TIGR01214">
    <property type="entry name" value="rmlD"/>
    <property type="match status" value="1"/>
</dbReference>
<accession>G9WGT8</accession>
<dbReference type="CDD" id="cd05254">
    <property type="entry name" value="dTDP_HR_like_SDR_e"/>
    <property type="match status" value="1"/>
</dbReference>
<dbReference type="GO" id="GO:0008831">
    <property type="term" value="F:dTDP-4-dehydrorhamnose reductase activity"/>
    <property type="evidence" value="ECO:0007669"/>
    <property type="project" value="UniProtKB-EC"/>
</dbReference>
<sequence length="299" mass="33504">MSHNIPLKNRNDGFFYYDWIMRYLITGANGQLGRELHELLEAQNLDFSAYDSKMLDITNRQAVFEAVQAQAPGVIFDAAAYTKVDAAEDEGKARNWAVNVDGTKNLAQAAAAFGATLVYVSTDYVFDGKKETPYLETDSVNPKNEYGKAKLAGEKAVLASHAKAYVVRTSWVYGEYGHNFVYTMQKLAETHPKLTVVNDQIGRPTWTKSLAEFMQHLVDSGQEPGIYNFSNDGTASWYQFAQEILKGSQAEIEPVTSEQFPQKAYRPRHSILDLKKAKATGFKIPTWQEALKMSGMIDK</sequence>
<evidence type="ECO:0000313" key="5">
    <source>
        <dbReference type="Proteomes" id="UP000004959"/>
    </source>
</evidence>
<dbReference type="SUPFAM" id="SSF51735">
    <property type="entry name" value="NAD(P)-binding Rossmann-fold domains"/>
    <property type="match status" value="1"/>
</dbReference>
<dbReference type="PATRIC" id="fig|1045004.4.peg.1815"/>
<keyword evidence="2" id="KW-0560">Oxidoreductase</keyword>
<dbReference type="EMBL" id="AFVZ01000001">
    <property type="protein sequence ID" value="EHN59915.1"/>
    <property type="molecule type" value="Genomic_DNA"/>
</dbReference>
<name>G9WGT8_9LACO</name>
<evidence type="ECO:0000313" key="4">
    <source>
        <dbReference type="EMBL" id="EHN59915.1"/>
    </source>
</evidence>
<gene>
    <name evidence="4" type="ORF">OKIT_1845</name>
</gene>
<reference evidence="4 5" key="1">
    <citation type="journal article" date="2012" name="PLoS ONE">
        <title>Functional divergence in the genus oenococcus as predicted by genome sequencing of the newly-described species, Oenococcus kitaharae.</title>
        <authorList>
            <person name="Borneman A.R."/>
            <person name="McCarthy J.M."/>
            <person name="Chambers P.J."/>
            <person name="Bartowsky E.J."/>
        </authorList>
    </citation>
    <scope>NUCLEOTIDE SEQUENCE [LARGE SCALE GENOMIC DNA]</scope>
    <source>
        <strain evidence="5">DSM17330</strain>
    </source>
</reference>
<feature type="domain" description="RmlD-like substrate binding" evidence="3">
    <location>
        <begin position="21"/>
        <end position="292"/>
    </location>
</feature>
<evidence type="ECO:0000259" key="3">
    <source>
        <dbReference type="Pfam" id="PF04321"/>
    </source>
</evidence>
<dbReference type="HOGENOM" id="CLU_045518_1_2_9"/>
<dbReference type="PANTHER" id="PTHR10491:SF4">
    <property type="entry name" value="METHIONINE ADENOSYLTRANSFERASE 2 SUBUNIT BETA"/>
    <property type="match status" value="1"/>
</dbReference>
<protein>
    <recommendedName>
        <fullName evidence="2">dTDP-4-dehydrorhamnose reductase</fullName>
        <ecNumber evidence="2">1.1.1.133</ecNumber>
    </recommendedName>
</protein>